<feature type="transmembrane region" description="Helical" evidence="1">
    <location>
        <begin position="6"/>
        <end position="22"/>
    </location>
</feature>
<comment type="caution">
    <text evidence="2">The sequence shown here is derived from an EMBL/GenBank/DDBJ whole genome shotgun (WGS) entry which is preliminary data.</text>
</comment>
<dbReference type="OrthoDB" id="3700807at2"/>
<feature type="transmembrane region" description="Helical" evidence="1">
    <location>
        <begin position="34"/>
        <end position="52"/>
    </location>
</feature>
<sequence length="270" mass="26961">MPAISWFAAVGVLLALVAWDLTAAGRDRPLRRCALIIAAQLLVAVLFGAALLSTSGADVAARFFAGWGTSLASTVDLLVVLLSVAAGTPEWGRVIAVVVVVGVLARGTMAFGEPGTLVVGSTSVLLGAAVLWGAWQAFRREGSPPRAASAHLVLGTGVLAAAVLGLMSASAAHAVTGSGPLALVAGVLALVGFQHVFGLVRGLLARMPDAPVGLAVVLVFIGVKSVLAGLAGTGPVHDAQVVLLTLGVLAAVAALGAITAARAPRERERS</sequence>
<feature type="transmembrane region" description="Helical" evidence="1">
    <location>
        <begin position="91"/>
        <end position="111"/>
    </location>
</feature>
<accession>A0A5M7C4X7</accession>
<keyword evidence="3" id="KW-1185">Reference proteome</keyword>
<name>A0A5M7C4X7_SACHI</name>
<proteinExistence type="predicted"/>
<evidence type="ECO:0008006" key="4">
    <source>
        <dbReference type="Google" id="ProtNLM"/>
    </source>
</evidence>
<protein>
    <recommendedName>
        <fullName evidence="4">Tellurium resistance protein TerC</fullName>
    </recommendedName>
</protein>
<dbReference type="AlphaFoldDB" id="A0A5M7C4X7"/>
<keyword evidence="1" id="KW-1133">Transmembrane helix</keyword>
<gene>
    <name evidence="2" type="ORF">F1721_13225</name>
</gene>
<dbReference type="RefSeq" id="WP_150066915.1">
    <property type="nucleotide sequence ID" value="NZ_JBEPDJ010000015.1"/>
</dbReference>
<feature type="transmembrane region" description="Helical" evidence="1">
    <location>
        <begin position="239"/>
        <end position="261"/>
    </location>
</feature>
<feature type="transmembrane region" description="Helical" evidence="1">
    <location>
        <begin position="181"/>
        <end position="200"/>
    </location>
</feature>
<keyword evidence="1" id="KW-0472">Membrane</keyword>
<dbReference type="EMBL" id="VWPH01000005">
    <property type="protein sequence ID" value="KAA5834614.1"/>
    <property type="molecule type" value="Genomic_DNA"/>
</dbReference>
<feature type="transmembrane region" description="Helical" evidence="1">
    <location>
        <begin position="64"/>
        <end position="84"/>
    </location>
</feature>
<evidence type="ECO:0000313" key="3">
    <source>
        <dbReference type="Proteomes" id="UP000323946"/>
    </source>
</evidence>
<reference evidence="2 3" key="1">
    <citation type="submission" date="2019-09" db="EMBL/GenBank/DDBJ databases">
        <title>Draft genome sequence of the thermophilic Saccharopolyspora hirsuta VKM Ac-666T.</title>
        <authorList>
            <person name="Lobastova T.G."/>
            <person name="Fokina V."/>
            <person name="Bragin E.Y."/>
            <person name="Shtratnikova V.Y."/>
            <person name="Starodumova I.P."/>
            <person name="Tarlachkov S.V."/>
            <person name="Donova M.V."/>
        </authorList>
    </citation>
    <scope>NUCLEOTIDE SEQUENCE [LARGE SCALE GENOMIC DNA]</scope>
    <source>
        <strain evidence="2 3">VKM Ac-666</strain>
    </source>
</reference>
<dbReference type="Proteomes" id="UP000323946">
    <property type="component" value="Unassembled WGS sequence"/>
</dbReference>
<feature type="transmembrane region" description="Helical" evidence="1">
    <location>
        <begin position="117"/>
        <end position="138"/>
    </location>
</feature>
<evidence type="ECO:0000313" key="2">
    <source>
        <dbReference type="EMBL" id="KAA5834614.1"/>
    </source>
</evidence>
<keyword evidence="1" id="KW-0812">Transmembrane</keyword>
<organism evidence="2 3">
    <name type="scientific">Saccharopolyspora hirsuta</name>
    <dbReference type="NCBI Taxonomy" id="1837"/>
    <lineage>
        <taxon>Bacteria</taxon>
        <taxon>Bacillati</taxon>
        <taxon>Actinomycetota</taxon>
        <taxon>Actinomycetes</taxon>
        <taxon>Pseudonocardiales</taxon>
        <taxon>Pseudonocardiaceae</taxon>
        <taxon>Saccharopolyspora</taxon>
    </lineage>
</organism>
<feature type="transmembrane region" description="Helical" evidence="1">
    <location>
        <begin position="212"/>
        <end position="233"/>
    </location>
</feature>
<feature type="transmembrane region" description="Helical" evidence="1">
    <location>
        <begin position="150"/>
        <end position="175"/>
    </location>
</feature>
<evidence type="ECO:0000256" key="1">
    <source>
        <dbReference type="SAM" id="Phobius"/>
    </source>
</evidence>